<dbReference type="Pfam" id="PF13384">
    <property type="entry name" value="HTH_23"/>
    <property type="match status" value="1"/>
</dbReference>
<protein>
    <recommendedName>
        <fullName evidence="1">Winged helix-turn helix domain-containing protein</fullName>
    </recommendedName>
</protein>
<dbReference type="EMBL" id="CADCWP010000371">
    <property type="protein sequence ID" value="CAA9589037.1"/>
    <property type="molecule type" value="Genomic_DNA"/>
</dbReference>
<dbReference type="InterPro" id="IPR025959">
    <property type="entry name" value="Winged_HTH_dom"/>
</dbReference>
<reference evidence="2" key="1">
    <citation type="submission" date="2020-02" db="EMBL/GenBank/DDBJ databases">
        <authorList>
            <person name="Meier V. D."/>
        </authorList>
    </citation>
    <scope>NUCLEOTIDE SEQUENCE</scope>
    <source>
        <strain evidence="2">AVDCRST_MAG86</strain>
    </source>
</reference>
<gene>
    <name evidence="2" type="ORF">AVDCRST_MAG86-4301</name>
</gene>
<dbReference type="SUPFAM" id="SSF46689">
    <property type="entry name" value="Homeodomain-like"/>
    <property type="match status" value="1"/>
</dbReference>
<organism evidence="2">
    <name type="scientific">uncultured Truepera sp</name>
    <dbReference type="NCBI Taxonomy" id="543023"/>
    <lineage>
        <taxon>Bacteria</taxon>
        <taxon>Thermotogati</taxon>
        <taxon>Deinococcota</taxon>
        <taxon>Deinococci</taxon>
        <taxon>Trueperales</taxon>
        <taxon>Trueperaceae</taxon>
        <taxon>Truepera</taxon>
        <taxon>environmental samples</taxon>
    </lineage>
</organism>
<evidence type="ECO:0000313" key="2">
    <source>
        <dbReference type="EMBL" id="CAA9589037.1"/>
    </source>
</evidence>
<dbReference type="AlphaFoldDB" id="A0A6J4VXF2"/>
<evidence type="ECO:0000259" key="1">
    <source>
        <dbReference type="Pfam" id="PF13592"/>
    </source>
</evidence>
<dbReference type="InterPro" id="IPR009057">
    <property type="entry name" value="Homeodomain-like_sf"/>
</dbReference>
<accession>A0A6J4VXF2</accession>
<feature type="domain" description="Winged helix-turn helix" evidence="1">
    <location>
        <begin position="114"/>
        <end position="163"/>
    </location>
</feature>
<proteinExistence type="predicted"/>
<dbReference type="Pfam" id="PF13592">
    <property type="entry name" value="HTH_33"/>
    <property type="match status" value="1"/>
</dbReference>
<sequence length="185" mass="21666">MAGKSQHLTLSNDEDEQLRHFEQSRHFRPKVRLRAQVVRLNAAGWSRRRIAQHTGRTYGTICQDLKRWHEHGVKGLADAPATNQRLGQNGRYCACPPEKLTREMRELVLEKLKEDRTWTCRQLVEAVEHKFKVGVSAEAMRKRVWELGYCWKRTRYVPCKEIDSELEHEHRASLETLKRGPKKGA</sequence>
<name>A0A6J4VXF2_9DEIN</name>